<dbReference type="Proteomes" id="UP001050691">
    <property type="component" value="Unassembled WGS sequence"/>
</dbReference>
<reference evidence="2" key="1">
    <citation type="submission" date="2021-10" db="EMBL/GenBank/DDBJ databases">
        <title>De novo Genome Assembly of Clathrus columnatus (Basidiomycota, Fungi) Using Illumina and Nanopore Sequence Data.</title>
        <authorList>
            <person name="Ogiso-Tanaka E."/>
            <person name="Itagaki H."/>
            <person name="Hosoya T."/>
            <person name="Hosaka K."/>
        </authorList>
    </citation>
    <scope>NUCLEOTIDE SEQUENCE</scope>
    <source>
        <strain evidence="2">MO-923</strain>
    </source>
</reference>
<evidence type="ECO:0000313" key="2">
    <source>
        <dbReference type="EMBL" id="GJJ13574.1"/>
    </source>
</evidence>
<dbReference type="SUPFAM" id="SSF52047">
    <property type="entry name" value="RNI-like"/>
    <property type="match status" value="1"/>
</dbReference>
<feature type="region of interest" description="Disordered" evidence="1">
    <location>
        <begin position="228"/>
        <end position="259"/>
    </location>
</feature>
<sequence>MPTLEVVVTRHLEPNYVDPDEVDRLFMGQVYMPNLQYLELHETSAQPPEDYEASPSQQPRLTLDHLVTLEFLASYTLDLGILMQSLSLPSLQTLKFGQFKGEIEERDAGFIFQFFSHFLVEGADTITHLSLLFNSLPTESNDFAPLLPGLRNLRVLVTESAFLKPKIIECLLPSEPDQSWEMWPCPYLRMLRVEQTLIETDHLLTLVKCRCVKDDVLKEREEISKKLALDQSRQNQGSDIGGGSEVSISSASTTNSTQSNNGWNEMLKRVYTDRCSIITETLFEEFLAVQREYRRSAYFAH</sequence>
<feature type="compositionally biased region" description="Low complexity" evidence="1">
    <location>
        <begin position="245"/>
        <end position="259"/>
    </location>
</feature>
<dbReference type="EMBL" id="BPWL01000008">
    <property type="protein sequence ID" value="GJJ13574.1"/>
    <property type="molecule type" value="Genomic_DNA"/>
</dbReference>
<dbReference type="AlphaFoldDB" id="A0AAV5AG08"/>
<evidence type="ECO:0000256" key="1">
    <source>
        <dbReference type="SAM" id="MobiDB-lite"/>
    </source>
</evidence>
<dbReference type="Gene3D" id="3.80.10.10">
    <property type="entry name" value="Ribonuclease Inhibitor"/>
    <property type="match status" value="1"/>
</dbReference>
<keyword evidence="3" id="KW-1185">Reference proteome</keyword>
<comment type="caution">
    <text evidence="2">The sequence shown here is derived from an EMBL/GenBank/DDBJ whole genome shotgun (WGS) entry which is preliminary data.</text>
</comment>
<name>A0AAV5AG08_9AGAM</name>
<protein>
    <submittedName>
        <fullName evidence="2">Uncharacterized protein</fullName>
    </submittedName>
</protein>
<dbReference type="InterPro" id="IPR032675">
    <property type="entry name" value="LRR_dom_sf"/>
</dbReference>
<organism evidence="2 3">
    <name type="scientific">Clathrus columnatus</name>
    <dbReference type="NCBI Taxonomy" id="1419009"/>
    <lineage>
        <taxon>Eukaryota</taxon>
        <taxon>Fungi</taxon>
        <taxon>Dikarya</taxon>
        <taxon>Basidiomycota</taxon>
        <taxon>Agaricomycotina</taxon>
        <taxon>Agaricomycetes</taxon>
        <taxon>Phallomycetidae</taxon>
        <taxon>Phallales</taxon>
        <taxon>Clathraceae</taxon>
        <taxon>Clathrus</taxon>
    </lineage>
</organism>
<proteinExistence type="predicted"/>
<accession>A0AAV5AG08</accession>
<evidence type="ECO:0000313" key="3">
    <source>
        <dbReference type="Proteomes" id="UP001050691"/>
    </source>
</evidence>
<gene>
    <name evidence="2" type="ORF">Clacol_007829</name>
</gene>